<dbReference type="Gene3D" id="3.40.50.12780">
    <property type="entry name" value="N-terminal domain of ligase-like"/>
    <property type="match status" value="1"/>
</dbReference>
<sequence>MLSTSHVPQATHVPPVTSSPGGARELANWLIPDWELLPESIEAVTALPSFASKLRECERVCLAPYSEVSYEVQEAVVLRRLQQMVNTVMLNPLWRDRLRDAGTVRAPETYDAWQQIPLSDKDTQRDFFMESRPGLVVPLTRGEFEIVASGGTSGGRPLEVVYSLRELKDTYEIAGRFMGAYQLAAHLAGADPKWLFTTLADYQMWSSGTMVGGVLQHVPGVNYVGAGPVTAPVLEHMFSYKGPKALMGISAGIGILSELGAGMRKESRESFRVALYGSGVLSQRKRVELRALYPNLSILSYFAATQAETIGLQLDHASPHLSAVPGLHFIEIVDENGRWVAEGEEGELVVTRLHAHEAPLLRLKLGDRMIRRPRTEGPGLKTQQFEFAGRTGDVLHINDSQYSAARAYDAVRDELKAAEAVDLDAVAHDVQFVNHRESRTITLFASVDDVLGISYRTDTTLGPYGVQQVFVNALPRSLSLFNHGEANAASIERTGYSFQLKFVPRLSAEIERTAVGKVPLVRDRG</sequence>
<proteinExistence type="predicted"/>
<dbReference type="RefSeq" id="WP_397715469.1">
    <property type="nucleotide sequence ID" value="NZ_JBIRGN010000005.1"/>
</dbReference>
<accession>A0ABW7QVI9</accession>
<evidence type="ECO:0000313" key="2">
    <source>
        <dbReference type="EMBL" id="MFH8549014.1"/>
    </source>
</evidence>
<evidence type="ECO:0008006" key="4">
    <source>
        <dbReference type="Google" id="ProtNLM"/>
    </source>
</evidence>
<evidence type="ECO:0000313" key="3">
    <source>
        <dbReference type="Proteomes" id="UP001610818"/>
    </source>
</evidence>
<dbReference type="Proteomes" id="UP001610818">
    <property type="component" value="Unassembled WGS sequence"/>
</dbReference>
<name>A0ABW7QVI9_9ACTN</name>
<dbReference type="SUPFAM" id="SSF56801">
    <property type="entry name" value="Acetyl-CoA synthetase-like"/>
    <property type="match status" value="1"/>
</dbReference>
<gene>
    <name evidence="2" type="ORF">ACH4F9_28750</name>
</gene>
<dbReference type="EMBL" id="JBIRGQ010000005">
    <property type="protein sequence ID" value="MFH8549014.1"/>
    <property type="molecule type" value="Genomic_DNA"/>
</dbReference>
<feature type="region of interest" description="Disordered" evidence="1">
    <location>
        <begin position="1"/>
        <end position="20"/>
    </location>
</feature>
<organism evidence="2 3">
    <name type="scientific">Streptomyces longisporoflavus</name>
    <dbReference type="NCBI Taxonomy" id="28044"/>
    <lineage>
        <taxon>Bacteria</taxon>
        <taxon>Bacillati</taxon>
        <taxon>Actinomycetota</taxon>
        <taxon>Actinomycetes</taxon>
        <taxon>Kitasatosporales</taxon>
        <taxon>Streptomycetaceae</taxon>
        <taxon>Streptomyces</taxon>
    </lineage>
</organism>
<comment type="caution">
    <text evidence="2">The sequence shown here is derived from an EMBL/GenBank/DDBJ whole genome shotgun (WGS) entry which is preliminary data.</text>
</comment>
<protein>
    <recommendedName>
        <fullName evidence="4">Phenylacetate-CoA ligase</fullName>
    </recommendedName>
</protein>
<evidence type="ECO:0000256" key="1">
    <source>
        <dbReference type="SAM" id="MobiDB-lite"/>
    </source>
</evidence>
<keyword evidence="3" id="KW-1185">Reference proteome</keyword>
<dbReference type="PANTHER" id="PTHR43845">
    <property type="entry name" value="BLR5969 PROTEIN"/>
    <property type="match status" value="1"/>
</dbReference>
<reference evidence="2 3" key="1">
    <citation type="submission" date="2024-10" db="EMBL/GenBank/DDBJ databases">
        <title>The Natural Products Discovery Center: Release of the First 8490 Sequenced Strains for Exploring Actinobacteria Biosynthetic Diversity.</title>
        <authorList>
            <person name="Kalkreuter E."/>
            <person name="Kautsar S.A."/>
            <person name="Yang D."/>
            <person name="Bader C.D."/>
            <person name="Teijaro C.N."/>
            <person name="Fluegel L."/>
            <person name="Davis C.M."/>
            <person name="Simpson J.R."/>
            <person name="Lauterbach L."/>
            <person name="Steele A.D."/>
            <person name="Gui C."/>
            <person name="Meng S."/>
            <person name="Li G."/>
            <person name="Viehrig K."/>
            <person name="Ye F."/>
            <person name="Su P."/>
            <person name="Kiefer A.F."/>
            <person name="Nichols A."/>
            <person name="Cepeda A.J."/>
            <person name="Yan W."/>
            <person name="Fan B."/>
            <person name="Jiang Y."/>
            <person name="Adhikari A."/>
            <person name="Zheng C.-J."/>
            <person name="Schuster L."/>
            <person name="Cowan T.M."/>
            <person name="Smanski M.J."/>
            <person name="Chevrette M.G."/>
            <person name="De Carvalho L.P.S."/>
            <person name="Shen B."/>
        </authorList>
    </citation>
    <scope>NUCLEOTIDE SEQUENCE [LARGE SCALE GENOMIC DNA]</scope>
    <source>
        <strain evidence="2 3">NPDC017990</strain>
    </source>
</reference>
<dbReference type="PANTHER" id="PTHR43845:SF1">
    <property type="entry name" value="BLR5969 PROTEIN"/>
    <property type="match status" value="1"/>
</dbReference>
<dbReference type="InterPro" id="IPR042099">
    <property type="entry name" value="ANL_N_sf"/>
</dbReference>